<dbReference type="InterPro" id="IPR006260">
    <property type="entry name" value="TonB/TolA_C"/>
</dbReference>
<dbReference type="RefSeq" id="WP_080802908.1">
    <property type="nucleotide sequence ID" value="NZ_LT828544.1"/>
</dbReference>
<dbReference type="GO" id="GO:0016020">
    <property type="term" value="C:membrane"/>
    <property type="evidence" value="ECO:0007669"/>
    <property type="project" value="UniProtKB-SubCell"/>
</dbReference>
<dbReference type="Proteomes" id="UP000191931">
    <property type="component" value="Unassembled WGS sequence"/>
</dbReference>
<organism evidence="6 7">
    <name type="scientific">Desulfamplus magnetovallimortis</name>
    <dbReference type="NCBI Taxonomy" id="1246637"/>
    <lineage>
        <taxon>Bacteria</taxon>
        <taxon>Pseudomonadati</taxon>
        <taxon>Thermodesulfobacteriota</taxon>
        <taxon>Desulfobacteria</taxon>
        <taxon>Desulfobacterales</taxon>
        <taxon>Desulfobacteraceae</taxon>
        <taxon>Desulfamplus</taxon>
    </lineage>
</organism>
<accession>A0A1W1HKN6</accession>
<dbReference type="EMBL" id="FWEV01000329">
    <property type="protein sequence ID" value="SLM32942.1"/>
    <property type="molecule type" value="Genomic_DNA"/>
</dbReference>
<keyword evidence="2" id="KW-0812">Transmembrane</keyword>
<dbReference type="NCBIfam" id="TIGR01352">
    <property type="entry name" value="tonB_Cterm"/>
    <property type="match status" value="1"/>
</dbReference>
<keyword evidence="4" id="KW-0472">Membrane</keyword>
<reference evidence="6 7" key="1">
    <citation type="submission" date="2017-03" db="EMBL/GenBank/DDBJ databases">
        <authorList>
            <person name="Afonso C.L."/>
            <person name="Miller P.J."/>
            <person name="Scott M.A."/>
            <person name="Spackman E."/>
            <person name="Goraichik I."/>
            <person name="Dimitrov K.M."/>
            <person name="Suarez D.L."/>
            <person name="Swayne D.E."/>
        </authorList>
    </citation>
    <scope>NUCLEOTIDE SEQUENCE [LARGE SCALE GENOMIC DNA]</scope>
    <source>
        <strain evidence="6">PRJEB14757</strain>
    </source>
</reference>
<evidence type="ECO:0000256" key="2">
    <source>
        <dbReference type="ARBA" id="ARBA00022692"/>
    </source>
</evidence>
<name>A0A1W1HKN6_9BACT</name>
<evidence type="ECO:0000256" key="3">
    <source>
        <dbReference type="ARBA" id="ARBA00022989"/>
    </source>
</evidence>
<keyword evidence="3" id="KW-1133">Transmembrane helix</keyword>
<feature type="region of interest" description="Disordered" evidence="5">
    <location>
        <begin position="1"/>
        <end position="52"/>
    </location>
</feature>
<dbReference type="STRING" id="1246637.MTBBW1_830014"/>
<comment type="subcellular location">
    <subcellularLocation>
        <location evidence="1">Membrane</location>
        <topology evidence="1">Single-pass membrane protein</topology>
    </subcellularLocation>
</comment>
<dbReference type="Pfam" id="PF13103">
    <property type="entry name" value="TonB_2"/>
    <property type="match status" value="1"/>
</dbReference>
<dbReference type="SUPFAM" id="SSF74653">
    <property type="entry name" value="TolA/TonB C-terminal domain"/>
    <property type="match status" value="1"/>
</dbReference>
<evidence type="ECO:0000313" key="6">
    <source>
        <dbReference type="EMBL" id="SLM32942.1"/>
    </source>
</evidence>
<evidence type="ECO:0000256" key="1">
    <source>
        <dbReference type="ARBA" id="ARBA00004167"/>
    </source>
</evidence>
<dbReference type="AlphaFoldDB" id="A0A1W1HKN6"/>
<feature type="compositionally biased region" description="Gly residues" evidence="5">
    <location>
        <begin position="40"/>
        <end position="52"/>
    </location>
</feature>
<sequence>MPAKTSENKPDKADDSLADALERVKKRVADQQNQKQASSGSGGGVSGAKGGTGSSQAIDLYNLELMYRIRQNWVFNEKLAGKENNLEVRLVIKILRNGEIRDIWFETRSGNSYLDESALKAVKKSNPLSALPPGYSSYDVGLIFTPSGLQ</sequence>
<gene>
    <name evidence="6" type="ORF">MTBBW1_830014</name>
</gene>
<dbReference type="Gene3D" id="3.30.1150.10">
    <property type="match status" value="1"/>
</dbReference>
<proteinExistence type="predicted"/>
<protein>
    <submittedName>
        <fullName evidence="6">Uncharacterized protein</fullName>
    </submittedName>
</protein>
<evidence type="ECO:0000256" key="5">
    <source>
        <dbReference type="SAM" id="MobiDB-lite"/>
    </source>
</evidence>
<keyword evidence="7" id="KW-1185">Reference proteome</keyword>
<dbReference type="OrthoDB" id="5432798at2"/>
<evidence type="ECO:0000313" key="7">
    <source>
        <dbReference type="Proteomes" id="UP000191931"/>
    </source>
</evidence>
<feature type="compositionally biased region" description="Basic and acidic residues" evidence="5">
    <location>
        <begin position="1"/>
        <end position="29"/>
    </location>
</feature>
<evidence type="ECO:0000256" key="4">
    <source>
        <dbReference type="ARBA" id="ARBA00023136"/>
    </source>
</evidence>